<evidence type="ECO:0000256" key="13">
    <source>
        <dbReference type="ARBA" id="ARBA00030360"/>
    </source>
</evidence>
<dbReference type="InterPro" id="IPR009947">
    <property type="entry name" value="NDUA7"/>
</dbReference>
<accession>A0ABD6EYU8</accession>
<comment type="similarity">
    <text evidence="3">Belongs to the complex I NDUFA7 subunit family.</text>
</comment>
<evidence type="ECO:0000256" key="11">
    <source>
        <dbReference type="ARBA" id="ARBA00023128"/>
    </source>
</evidence>
<gene>
    <name evidence="15" type="ORF">AB6A40_010028</name>
</gene>
<evidence type="ECO:0000256" key="12">
    <source>
        <dbReference type="ARBA" id="ARBA00023136"/>
    </source>
</evidence>
<keyword evidence="16" id="KW-1185">Reference proteome</keyword>
<evidence type="ECO:0000256" key="9">
    <source>
        <dbReference type="ARBA" id="ARBA00022982"/>
    </source>
</evidence>
<evidence type="ECO:0000256" key="3">
    <source>
        <dbReference type="ARBA" id="ARBA00005482"/>
    </source>
</evidence>
<evidence type="ECO:0000256" key="5">
    <source>
        <dbReference type="ARBA" id="ARBA00016383"/>
    </source>
</evidence>
<comment type="caution">
    <text evidence="15">The sequence shown here is derived from an EMBL/GenBank/DDBJ whole genome shotgun (WGS) entry which is preliminary data.</text>
</comment>
<keyword evidence="6" id="KW-0813">Transport</keyword>
<dbReference type="Proteomes" id="UP001608902">
    <property type="component" value="Unassembled WGS sequence"/>
</dbReference>
<protein>
    <recommendedName>
        <fullName evidence="5">NADH dehydrogenase [ubiquinone] 1 alpha subcomplex subunit 7</fullName>
    </recommendedName>
    <alternativeName>
        <fullName evidence="14">Complex I-B14.5a</fullName>
    </alternativeName>
    <alternativeName>
        <fullName evidence="13">NADH-ubiquinone oxidoreductase subunit B14.5a</fullName>
    </alternativeName>
</protein>
<evidence type="ECO:0000256" key="10">
    <source>
        <dbReference type="ARBA" id="ARBA00022990"/>
    </source>
</evidence>
<evidence type="ECO:0000256" key="2">
    <source>
        <dbReference type="ARBA" id="ARBA00004443"/>
    </source>
</evidence>
<evidence type="ECO:0000256" key="8">
    <source>
        <dbReference type="ARBA" id="ARBA00022792"/>
    </source>
</evidence>
<keyword evidence="8" id="KW-0999">Mitochondrion inner membrane</keyword>
<evidence type="ECO:0000313" key="15">
    <source>
        <dbReference type="EMBL" id="MFH4983319.1"/>
    </source>
</evidence>
<reference evidence="15 16" key="1">
    <citation type="submission" date="2024-08" db="EMBL/GenBank/DDBJ databases">
        <title>Gnathostoma spinigerum genome.</title>
        <authorList>
            <person name="Gonzalez-Bertolin B."/>
            <person name="Monzon S."/>
            <person name="Zaballos A."/>
            <person name="Jimenez P."/>
            <person name="Dekumyoy P."/>
            <person name="Varona S."/>
            <person name="Cuesta I."/>
            <person name="Sumanam S."/>
            <person name="Adisakwattana P."/>
            <person name="Gasser R.B."/>
            <person name="Hernandez-Gonzalez A."/>
            <person name="Young N.D."/>
            <person name="Perteguer M.J."/>
        </authorList>
    </citation>
    <scope>NUCLEOTIDE SEQUENCE [LARGE SCALE GENOMIC DNA]</scope>
    <source>
        <strain evidence="15">AL3</strain>
        <tissue evidence="15">Liver</tissue>
    </source>
</reference>
<comment type="function">
    <text evidence="1">Accessory subunit of the mitochondrial membrane respiratory chain NADH dehydrogenase (Complex I), that is believed not to be involved in catalysis. Complex I functions in the transfer of electrons from NADH to the respiratory chain. The immediate electron acceptor for the enzyme is believed to be ubiquinone.</text>
</comment>
<name>A0ABD6EYU8_9BILA</name>
<keyword evidence="12" id="KW-0472">Membrane</keyword>
<evidence type="ECO:0000256" key="4">
    <source>
        <dbReference type="ARBA" id="ARBA00011533"/>
    </source>
</evidence>
<comment type="subunit">
    <text evidence="4">Complex I is composed of 45 different subunits.</text>
</comment>
<dbReference type="PANTHER" id="PTHR12485:SF1">
    <property type="entry name" value="NADH DEHYDROGENASE [UBIQUINONE] 1 ALPHA SUBCOMPLEX SUBUNIT 7"/>
    <property type="match status" value="1"/>
</dbReference>
<sequence>MASGRKIASALVENRSQTPFWTWIRNKLLAVNRQPITPPPGLPGPDGKVVYHNNLRFPNSQSARDQPPPNVPGGVHHKLAENYYLDRDARRSVIPPNPLYASDGRTTRFGNAAGDEIKVEDAVKVNKGPHENFGLEAPTPGFGIEWKRNSSEELTTQKFDKNLRLLEKYDSYTSSN</sequence>
<evidence type="ECO:0000256" key="1">
    <source>
        <dbReference type="ARBA" id="ARBA00003195"/>
    </source>
</evidence>
<dbReference type="AlphaFoldDB" id="A0ABD6EYU8"/>
<dbReference type="GO" id="GO:0005743">
    <property type="term" value="C:mitochondrial inner membrane"/>
    <property type="evidence" value="ECO:0007669"/>
    <property type="project" value="UniProtKB-SubCell"/>
</dbReference>
<proteinExistence type="inferred from homology"/>
<organism evidence="15 16">
    <name type="scientific">Gnathostoma spinigerum</name>
    <dbReference type="NCBI Taxonomy" id="75299"/>
    <lineage>
        <taxon>Eukaryota</taxon>
        <taxon>Metazoa</taxon>
        <taxon>Ecdysozoa</taxon>
        <taxon>Nematoda</taxon>
        <taxon>Chromadorea</taxon>
        <taxon>Rhabditida</taxon>
        <taxon>Spirurina</taxon>
        <taxon>Gnathostomatomorpha</taxon>
        <taxon>Gnathostomatoidea</taxon>
        <taxon>Gnathostomatidae</taxon>
        <taxon>Gnathostoma</taxon>
    </lineage>
</organism>
<evidence type="ECO:0000256" key="14">
    <source>
        <dbReference type="ARBA" id="ARBA00033401"/>
    </source>
</evidence>
<keyword evidence="9" id="KW-0249">Electron transport</keyword>
<dbReference type="PANTHER" id="PTHR12485">
    <property type="entry name" value="NADH-UBIQUINONE OXIDOREDUCTASE SUBUNIT B"/>
    <property type="match status" value="1"/>
</dbReference>
<evidence type="ECO:0000313" key="16">
    <source>
        <dbReference type="Proteomes" id="UP001608902"/>
    </source>
</evidence>
<evidence type="ECO:0000256" key="7">
    <source>
        <dbReference type="ARBA" id="ARBA00022660"/>
    </source>
</evidence>
<keyword evidence="7" id="KW-0679">Respiratory chain</keyword>
<comment type="subcellular location">
    <subcellularLocation>
        <location evidence="2">Mitochondrion inner membrane</location>
        <topology evidence="2">Peripheral membrane protein</topology>
        <orientation evidence="2">Matrix side</orientation>
    </subcellularLocation>
</comment>
<keyword evidence="11" id="KW-0496">Mitochondrion</keyword>
<keyword evidence="10" id="KW-0007">Acetylation</keyword>
<dbReference type="Pfam" id="PF07347">
    <property type="entry name" value="CI-B14_5a"/>
    <property type="match status" value="1"/>
</dbReference>
<evidence type="ECO:0000256" key="6">
    <source>
        <dbReference type="ARBA" id="ARBA00022448"/>
    </source>
</evidence>
<dbReference type="EMBL" id="JBGFUD010011835">
    <property type="protein sequence ID" value="MFH4983319.1"/>
    <property type="molecule type" value="Genomic_DNA"/>
</dbReference>